<name>A0A9D4QLQ8_DREPO</name>
<reference evidence="2" key="2">
    <citation type="submission" date="2020-11" db="EMBL/GenBank/DDBJ databases">
        <authorList>
            <person name="McCartney M.A."/>
            <person name="Auch B."/>
            <person name="Kono T."/>
            <person name="Mallez S."/>
            <person name="Becker A."/>
            <person name="Gohl D.M."/>
            <person name="Silverstein K.A.T."/>
            <person name="Koren S."/>
            <person name="Bechman K.B."/>
            <person name="Herman A."/>
            <person name="Abrahante J.E."/>
            <person name="Garbe J."/>
        </authorList>
    </citation>
    <scope>NUCLEOTIDE SEQUENCE</scope>
    <source>
        <strain evidence="2">Duluth1</strain>
        <tissue evidence="2">Whole animal</tissue>
    </source>
</reference>
<gene>
    <name evidence="2" type="ORF">DPMN_108145</name>
</gene>
<feature type="region of interest" description="Disordered" evidence="1">
    <location>
        <begin position="39"/>
        <end position="65"/>
    </location>
</feature>
<accession>A0A9D4QLQ8</accession>
<evidence type="ECO:0000256" key="1">
    <source>
        <dbReference type="SAM" id="MobiDB-lite"/>
    </source>
</evidence>
<organism evidence="2 3">
    <name type="scientific">Dreissena polymorpha</name>
    <name type="common">Zebra mussel</name>
    <name type="synonym">Mytilus polymorpha</name>
    <dbReference type="NCBI Taxonomy" id="45954"/>
    <lineage>
        <taxon>Eukaryota</taxon>
        <taxon>Metazoa</taxon>
        <taxon>Spiralia</taxon>
        <taxon>Lophotrochozoa</taxon>
        <taxon>Mollusca</taxon>
        <taxon>Bivalvia</taxon>
        <taxon>Autobranchia</taxon>
        <taxon>Heteroconchia</taxon>
        <taxon>Euheterodonta</taxon>
        <taxon>Imparidentia</taxon>
        <taxon>Neoheterodontei</taxon>
        <taxon>Myida</taxon>
        <taxon>Dreissenoidea</taxon>
        <taxon>Dreissenidae</taxon>
        <taxon>Dreissena</taxon>
    </lineage>
</organism>
<reference evidence="2" key="1">
    <citation type="journal article" date="2019" name="bioRxiv">
        <title>The Genome of the Zebra Mussel, Dreissena polymorpha: A Resource for Invasive Species Research.</title>
        <authorList>
            <person name="McCartney M.A."/>
            <person name="Auch B."/>
            <person name="Kono T."/>
            <person name="Mallez S."/>
            <person name="Zhang Y."/>
            <person name="Obille A."/>
            <person name="Becker A."/>
            <person name="Abrahante J.E."/>
            <person name="Garbe J."/>
            <person name="Badalamenti J.P."/>
            <person name="Herman A."/>
            <person name="Mangelson H."/>
            <person name="Liachko I."/>
            <person name="Sullivan S."/>
            <person name="Sone E.D."/>
            <person name="Koren S."/>
            <person name="Silverstein K.A.T."/>
            <person name="Beckman K.B."/>
            <person name="Gohl D.M."/>
        </authorList>
    </citation>
    <scope>NUCLEOTIDE SEQUENCE</scope>
    <source>
        <strain evidence="2">Duluth1</strain>
        <tissue evidence="2">Whole animal</tissue>
    </source>
</reference>
<feature type="compositionally biased region" description="Basic residues" evidence="1">
    <location>
        <begin position="56"/>
        <end position="65"/>
    </location>
</feature>
<sequence>MLGLAIQVSGQGYGMPKQYKSEMPKDHFRENVRRMRQIQRKAREKEVESVQPIKISSKKNKNKKG</sequence>
<dbReference type="Proteomes" id="UP000828390">
    <property type="component" value="Unassembled WGS sequence"/>
</dbReference>
<evidence type="ECO:0000313" key="2">
    <source>
        <dbReference type="EMBL" id="KAH3834812.1"/>
    </source>
</evidence>
<dbReference type="EMBL" id="JAIWYP010000004">
    <property type="protein sequence ID" value="KAH3834812.1"/>
    <property type="molecule type" value="Genomic_DNA"/>
</dbReference>
<evidence type="ECO:0000313" key="3">
    <source>
        <dbReference type="Proteomes" id="UP000828390"/>
    </source>
</evidence>
<comment type="caution">
    <text evidence="2">The sequence shown here is derived from an EMBL/GenBank/DDBJ whole genome shotgun (WGS) entry which is preliminary data.</text>
</comment>
<protein>
    <submittedName>
        <fullName evidence="2">Uncharacterized protein</fullName>
    </submittedName>
</protein>
<dbReference type="AlphaFoldDB" id="A0A9D4QLQ8"/>
<keyword evidence="3" id="KW-1185">Reference proteome</keyword>
<proteinExistence type="predicted"/>